<protein>
    <submittedName>
        <fullName evidence="2">G5390 protein</fullName>
    </submittedName>
</protein>
<name>A0ABP1FXV3_9CHLO</name>
<sequence>MQSSLLGRQLNKQIHFPVPTPCRRLHRLHTVRTSAAYRDTTDLTAAVRQKVRGGKEAAQESPGGAPGPVTDFVRKVRAAWAIFFPPQPKSISPKEEGKNRLRMILVADRCGMNPSSLYEMRHSIVQAVSDYVDIEAEELVEVNISTDVDLGTVYSVAVPIKRVKPVARVPMTDDVDVDGITLRWDAEDKNSDPSDQFPYGC</sequence>
<proteinExistence type="inferred from homology"/>
<dbReference type="Pfam" id="PF03776">
    <property type="entry name" value="MinE"/>
    <property type="match status" value="1"/>
</dbReference>
<evidence type="ECO:0000256" key="1">
    <source>
        <dbReference type="ARBA" id="ARBA00008168"/>
    </source>
</evidence>
<dbReference type="InterPro" id="IPR005527">
    <property type="entry name" value="MinE"/>
</dbReference>
<comment type="similarity">
    <text evidence="1">Belongs to the MinE family.</text>
</comment>
<evidence type="ECO:0000313" key="2">
    <source>
        <dbReference type="EMBL" id="CAL5222952.1"/>
    </source>
</evidence>
<dbReference type="Gene3D" id="3.30.1070.10">
    <property type="entry name" value="Cell division topological specificity factor MinE"/>
    <property type="match status" value="1"/>
</dbReference>
<keyword evidence="3" id="KW-1185">Reference proteome</keyword>
<accession>A0ABP1FXV3</accession>
<dbReference type="Proteomes" id="UP001497392">
    <property type="component" value="Unassembled WGS sequence"/>
</dbReference>
<dbReference type="InterPro" id="IPR036707">
    <property type="entry name" value="MinE_sf"/>
</dbReference>
<evidence type="ECO:0000313" key="3">
    <source>
        <dbReference type="Proteomes" id="UP001497392"/>
    </source>
</evidence>
<organism evidence="2 3">
    <name type="scientific">Coccomyxa viridis</name>
    <dbReference type="NCBI Taxonomy" id="1274662"/>
    <lineage>
        <taxon>Eukaryota</taxon>
        <taxon>Viridiplantae</taxon>
        <taxon>Chlorophyta</taxon>
        <taxon>core chlorophytes</taxon>
        <taxon>Trebouxiophyceae</taxon>
        <taxon>Trebouxiophyceae incertae sedis</taxon>
        <taxon>Coccomyxaceae</taxon>
        <taxon>Coccomyxa</taxon>
    </lineage>
</organism>
<comment type="caution">
    <text evidence="2">The sequence shown here is derived from an EMBL/GenBank/DDBJ whole genome shotgun (WGS) entry which is preliminary data.</text>
</comment>
<dbReference type="EMBL" id="CAXHTA020000007">
    <property type="protein sequence ID" value="CAL5222952.1"/>
    <property type="molecule type" value="Genomic_DNA"/>
</dbReference>
<gene>
    <name evidence="2" type="primary">g5390</name>
    <name evidence="2" type="ORF">VP750_LOCUS4611</name>
</gene>
<reference evidence="2 3" key="1">
    <citation type="submission" date="2024-06" db="EMBL/GenBank/DDBJ databases">
        <authorList>
            <person name="Kraege A."/>
            <person name="Thomma B."/>
        </authorList>
    </citation>
    <scope>NUCLEOTIDE SEQUENCE [LARGE SCALE GENOMIC DNA]</scope>
</reference>